<comment type="catalytic activity">
    <reaction evidence="5">
        <text>(sulfur carrier)-H + L-cysteine = (sulfur carrier)-SH + L-alanine</text>
        <dbReference type="Rhea" id="RHEA:43892"/>
        <dbReference type="Rhea" id="RHEA-COMP:14737"/>
        <dbReference type="Rhea" id="RHEA-COMP:14739"/>
        <dbReference type="ChEBI" id="CHEBI:29917"/>
        <dbReference type="ChEBI" id="CHEBI:35235"/>
        <dbReference type="ChEBI" id="CHEBI:57972"/>
        <dbReference type="ChEBI" id="CHEBI:64428"/>
        <dbReference type="EC" id="2.8.1.7"/>
    </reaction>
</comment>
<dbReference type="InterPro" id="IPR015421">
    <property type="entry name" value="PyrdxlP-dep_Trfase_major"/>
</dbReference>
<reference evidence="8 9" key="1">
    <citation type="submission" date="2017-03" db="EMBL/GenBank/DDBJ databases">
        <title>Genomic and clinical evidence uncovers the enterohepatic species Helicobacter valdiviensis as a potential human intestinal pathogen.</title>
        <authorList>
            <person name="Fresia P."/>
            <person name="Jara R."/>
            <person name="Sierra R."/>
            <person name="Ferres I."/>
            <person name="Greif G."/>
            <person name="Iraola G."/>
            <person name="Collado L."/>
        </authorList>
    </citation>
    <scope>NUCLEOTIDE SEQUENCE [LARGE SCALE GENOMIC DNA]</scope>
    <source>
        <strain evidence="8 9">WBE14</strain>
    </source>
</reference>
<evidence type="ECO:0000256" key="1">
    <source>
        <dbReference type="ARBA" id="ARBA00001933"/>
    </source>
</evidence>
<dbReference type="Gene3D" id="3.90.1150.10">
    <property type="entry name" value="Aspartate Aminotransferase, domain 1"/>
    <property type="match status" value="1"/>
</dbReference>
<dbReference type="InterPro" id="IPR016454">
    <property type="entry name" value="Cysteine_dSase"/>
</dbReference>
<comment type="similarity">
    <text evidence="2">Belongs to the class-V pyridoxal-phosphate-dependent aminotransferase family. Csd subfamily.</text>
</comment>
<feature type="domain" description="Aminotransferase class V" evidence="7">
    <location>
        <begin position="7"/>
        <end position="375"/>
    </location>
</feature>
<evidence type="ECO:0000256" key="3">
    <source>
        <dbReference type="ARBA" id="ARBA00012239"/>
    </source>
</evidence>
<name>A0A2W6MUH4_9HELI</name>
<evidence type="ECO:0000256" key="4">
    <source>
        <dbReference type="ARBA" id="ARBA00022898"/>
    </source>
</evidence>
<dbReference type="InterPro" id="IPR020578">
    <property type="entry name" value="Aminotrans_V_PyrdxlP_BS"/>
</dbReference>
<proteinExistence type="inferred from homology"/>
<dbReference type="Proteomes" id="UP000249746">
    <property type="component" value="Unassembled WGS sequence"/>
</dbReference>
<dbReference type="Gene3D" id="3.40.640.10">
    <property type="entry name" value="Type I PLP-dependent aspartate aminotransferase-like (Major domain)"/>
    <property type="match status" value="1"/>
</dbReference>
<dbReference type="InterPro" id="IPR015424">
    <property type="entry name" value="PyrdxlP-dep_Trfase"/>
</dbReference>
<dbReference type="EC" id="2.8.1.7" evidence="3"/>
<dbReference type="PIRSF" id="PIRSF005572">
    <property type="entry name" value="NifS"/>
    <property type="match status" value="1"/>
</dbReference>
<comment type="caution">
    <text evidence="8">The sequence shown here is derived from an EMBL/GenBank/DDBJ whole genome shotgun (WGS) entry which is preliminary data.</text>
</comment>
<dbReference type="GO" id="GO:0031071">
    <property type="term" value="F:cysteine desulfurase activity"/>
    <property type="evidence" value="ECO:0007669"/>
    <property type="project" value="UniProtKB-EC"/>
</dbReference>
<dbReference type="PANTHER" id="PTHR43586:SF4">
    <property type="entry name" value="ISOPENICILLIN N EPIMERASE"/>
    <property type="match status" value="1"/>
</dbReference>
<dbReference type="RefSeq" id="WP_245892621.1">
    <property type="nucleotide sequence ID" value="NZ_NBIU01000027.1"/>
</dbReference>
<organism evidence="8 9">
    <name type="scientific">Helicobacter valdiviensis</name>
    <dbReference type="NCBI Taxonomy" id="1458358"/>
    <lineage>
        <taxon>Bacteria</taxon>
        <taxon>Pseudomonadati</taxon>
        <taxon>Campylobacterota</taxon>
        <taxon>Epsilonproteobacteria</taxon>
        <taxon>Campylobacterales</taxon>
        <taxon>Helicobacteraceae</taxon>
        <taxon>Helicobacter</taxon>
    </lineage>
</organism>
<evidence type="ECO:0000259" key="7">
    <source>
        <dbReference type="Pfam" id="PF00266"/>
    </source>
</evidence>
<dbReference type="EMBL" id="NBIU01000027">
    <property type="protein sequence ID" value="PZT47601.1"/>
    <property type="molecule type" value="Genomic_DNA"/>
</dbReference>
<dbReference type="PROSITE" id="PS00595">
    <property type="entry name" value="AA_TRANSFER_CLASS_5"/>
    <property type="match status" value="1"/>
</dbReference>
<gene>
    <name evidence="8" type="ORF">B6S12_08205</name>
</gene>
<dbReference type="SUPFAM" id="SSF53383">
    <property type="entry name" value="PLP-dependent transferases"/>
    <property type="match status" value="1"/>
</dbReference>
<evidence type="ECO:0000256" key="5">
    <source>
        <dbReference type="ARBA" id="ARBA00050776"/>
    </source>
</evidence>
<evidence type="ECO:0000313" key="8">
    <source>
        <dbReference type="EMBL" id="PZT47601.1"/>
    </source>
</evidence>
<keyword evidence="9" id="KW-1185">Reference proteome</keyword>
<sequence>MKPKRLVYLDNAATSFPKAPGVKEAMSDFLENIGASPSRSAHPLSIASGRILHTSRSLLAKMLGLKDLKRILFTLNATSAINTALQGVLKENDIVVTTQIEHNAIKRPLNALKNKLNLQIREIPTDSLGNIDLKIAKEMCKGAKMLACVHVNNVMGAILPIGALSQITKETQTLFLLDATQSAGILPLEDIFSKVDLLALSAHKGLLAPMGIGVLALSDTFNQESLEPLIFGGTGSLSQEEFQPNFLPDRFESGTPNMHGIAGLKVALEWIEQKGVKNIYQEKYELGMYLQERLKSLNGIQTYFPTHGIANFSFRMQNKSISEVDFKLGENYGICLRMGLHCSPATHNILGTLKEGGTLRIGLGAFNTKEEIDYLIYALQEINKN</sequence>
<dbReference type="InterPro" id="IPR015422">
    <property type="entry name" value="PyrdxlP-dep_Trfase_small"/>
</dbReference>
<dbReference type="InterPro" id="IPR000192">
    <property type="entry name" value="Aminotrans_V_dom"/>
</dbReference>
<evidence type="ECO:0000256" key="2">
    <source>
        <dbReference type="ARBA" id="ARBA00010447"/>
    </source>
</evidence>
<evidence type="ECO:0000313" key="9">
    <source>
        <dbReference type="Proteomes" id="UP000249746"/>
    </source>
</evidence>
<dbReference type="PANTHER" id="PTHR43586">
    <property type="entry name" value="CYSTEINE DESULFURASE"/>
    <property type="match status" value="1"/>
</dbReference>
<keyword evidence="4" id="KW-0663">Pyridoxal phosphate</keyword>
<dbReference type="Pfam" id="PF00266">
    <property type="entry name" value="Aminotran_5"/>
    <property type="match status" value="1"/>
</dbReference>
<protein>
    <recommendedName>
        <fullName evidence="3">cysteine desulfurase</fullName>
        <ecNumber evidence="3">2.8.1.7</ecNumber>
    </recommendedName>
</protein>
<accession>A0A2W6MUH4</accession>
<evidence type="ECO:0000256" key="6">
    <source>
        <dbReference type="RuleBase" id="RU004504"/>
    </source>
</evidence>
<comment type="cofactor">
    <cofactor evidence="1 6">
        <name>pyridoxal 5'-phosphate</name>
        <dbReference type="ChEBI" id="CHEBI:597326"/>
    </cofactor>
</comment>
<dbReference type="AlphaFoldDB" id="A0A2W6MUH4"/>